<sequence length="250" mass="29555">MSNQDFQLLKELPTPFHQVQCVLHKHELIICGGKYERACYFYHTIENEYKFICDYPSDVQLYEHCVVKLKNNNNDNYQITLLSFGGSGYLKRHTLMMKYIALIGGSNNNLLFITYPNNISVFDLNTFQFIKHDDLVTDHYHCFVSNSKNIQRQQVMKTNKKNNKMILFCKMKGLSIECDEGNNTFEYRRLLVYDDIKNFHKYAYVHDIYIIGGEDNRYAKVSTHMKTKVRVCDISQLVIICLFIILMKYK</sequence>
<dbReference type="Proteomes" id="UP000023152">
    <property type="component" value="Unassembled WGS sequence"/>
</dbReference>
<evidence type="ECO:0000313" key="1">
    <source>
        <dbReference type="EMBL" id="ETO33808.1"/>
    </source>
</evidence>
<dbReference type="EMBL" id="ASPP01003123">
    <property type="protein sequence ID" value="ETO33808.1"/>
    <property type="molecule type" value="Genomic_DNA"/>
</dbReference>
<proteinExistence type="predicted"/>
<accession>X6P6R7</accession>
<dbReference type="InterPro" id="IPR015915">
    <property type="entry name" value="Kelch-typ_b-propeller"/>
</dbReference>
<evidence type="ECO:0000313" key="2">
    <source>
        <dbReference type="Proteomes" id="UP000023152"/>
    </source>
</evidence>
<dbReference type="Gene3D" id="2.120.10.80">
    <property type="entry name" value="Kelch-type beta propeller"/>
    <property type="match status" value="1"/>
</dbReference>
<comment type="caution">
    <text evidence="1">The sequence shown here is derived from an EMBL/GenBank/DDBJ whole genome shotgun (WGS) entry which is preliminary data.</text>
</comment>
<dbReference type="AlphaFoldDB" id="X6P6R7"/>
<keyword evidence="2" id="KW-1185">Reference proteome</keyword>
<dbReference type="SUPFAM" id="SSF117281">
    <property type="entry name" value="Kelch motif"/>
    <property type="match status" value="1"/>
</dbReference>
<gene>
    <name evidence="1" type="ORF">RFI_03294</name>
</gene>
<protein>
    <submittedName>
        <fullName evidence="1">Uncharacterized protein</fullName>
    </submittedName>
</protein>
<organism evidence="1 2">
    <name type="scientific">Reticulomyxa filosa</name>
    <dbReference type="NCBI Taxonomy" id="46433"/>
    <lineage>
        <taxon>Eukaryota</taxon>
        <taxon>Sar</taxon>
        <taxon>Rhizaria</taxon>
        <taxon>Retaria</taxon>
        <taxon>Foraminifera</taxon>
        <taxon>Monothalamids</taxon>
        <taxon>Reticulomyxidae</taxon>
        <taxon>Reticulomyxa</taxon>
    </lineage>
</organism>
<reference evidence="1 2" key="1">
    <citation type="journal article" date="2013" name="Curr. Biol.">
        <title>The Genome of the Foraminiferan Reticulomyxa filosa.</title>
        <authorList>
            <person name="Glockner G."/>
            <person name="Hulsmann N."/>
            <person name="Schleicher M."/>
            <person name="Noegel A.A."/>
            <person name="Eichinger L."/>
            <person name="Gallinger C."/>
            <person name="Pawlowski J."/>
            <person name="Sierra R."/>
            <person name="Euteneuer U."/>
            <person name="Pillet L."/>
            <person name="Moustafa A."/>
            <person name="Platzer M."/>
            <person name="Groth M."/>
            <person name="Szafranski K."/>
            <person name="Schliwa M."/>
        </authorList>
    </citation>
    <scope>NUCLEOTIDE SEQUENCE [LARGE SCALE GENOMIC DNA]</scope>
</reference>
<name>X6P6R7_RETFI</name>